<keyword evidence="1" id="KW-1133">Transmembrane helix</keyword>
<dbReference type="RefSeq" id="WP_188495777.1">
    <property type="nucleotide sequence ID" value="NZ_BMFV01000002.1"/>
</dbReference>
<accession>A0A8J3ELB3</accession>
<dbReference type="Gene3D" id="3.30.2090.10">
    <property type="entry name" value="Multidrug efflux transporter AcrB TolC docking domain, DN and DC subdomains"/>
    <property type="match status" value="2"/>
</dbReference>
<protein>
    <submittedName>
        <fullName evidence="2">Swarming motility protein SwrC</fullName>
    </submittedName>
</protein>
<dbReference type="SUPFAM" id="SSF82866">
    <property type="entry name" value="Multidrug efflux transporter AcrB transmembrane domain"/>
    <property type="match status" value="2"/>
</dbReference>
<reference evidence="2" key="2">
    <citation type="submission" date="2020-09" db="EMBL/GenBank/DDBJ databases">
        <authorList>
            <person name="Sun Q."/>
            <person name="Zhou Y."/>
        </authorList>
    </citation>
    <scope>NUCLEOTIDE SEQUENCE</scope>
    <source>
        <strain evidence="2">CGMCC 1.12777</strain>
    </source>
</reference>
<keyword evidence="1" id="KW-0812">Transmembrane</keyword>
<dbReference type="Gene3D" id="3.30.70.1430">
    <property type="entry name" value="Multidrug efflux transporter AcrB pore domain"/>
    <property type="match status" value="2"/>
</dbReference>
<feature type="transmembrane region" description="Helical" evidence="1">
    <location>
        <begin position="386"/>
        <end position="408"/>
    </location>
</feature>
<feature type="transmembrane region" description="Helical" evidence="1">
    <location>
        <begin position="875"/>
        <end position="895"/>
    </location>
</feature>
<dbReference type="GO" id="GO:0005886">
    <property type="term" value="C:plasma membrane"/>
    <property type="evidence" value="ECO:0007669"/>
    <property type="project" value="TreeGrafter"/>
</dbReference>
<keyword evidence="1" id="KW-0472">Membrane</keyword>
<organism evidence="2 3">
    <name type="scientific">Pullulanibacillus pueri</name>
    <dbReference type="NCBI Taxonomy" id="1437324"/>
    <lineage>
        <taxon>Bacteria</taxon>
        <taxon>Bacillati</taxon>
        <taxon>Bacillota</taxon>
        <taxon>Bacilli</taxon>
        <taxon>Bacillales</taxon>
        <taxon>Sporolactobacillaceae</taxon>
        <taxon>Pullulanibacillus</taxon>
    </lineage>
</organism>
<feature type="transmembrane region" description="Helical" evidence="1">
    <location>
        <begin position="357"/>
        <end position="374"/>
    </location>
</feature>
<dbReference type="SUPFAM" id="SSF82714">
    <property type="entry name" value="Multidrug efflux transporter AcrB TolC docking domain, DN and DC subdomains"/>
    <property type="match status" value="2"/>
</dbReference>
<feature type="transmembrane region" description="Helical" evidence="1">
    <location>
        <begin position="331"/>
        <end position="350"/>
    </location>
</feature>
<dbReference type="InterPro" id="IPR027463">
    <property type="entry name" value="AcrB_DN_DC_subdom"/>
</dbReference>
<dbReference type="Proteomes" id="UP000656813">
    <property type="component" value="Unassembled WGS sequence"/>
</dbReference>
<evidence type="ECO:0000313" key="3">
    <source>
        <dbReference type="Proteomes" id="UP000656813"/>
    </source>
</evidence>
<dbReference type="EMBL" id="BMFV01000002">
    <property type="protein sequence ID" value="GGH75725.1"/>
    <property type="molecule type" value="Genomic_DNA"/>
</dbReference>
<gene>
    <name evidence="2" type="ORF">GCM10007096_05250</name>
</gene>
<reference evidence="2" key="1">
    <citation type="journal article" date="2014" name="Int. J. Syst. Evol. Microbiol.">
        <title>Complete genome sequence of Corynebacterium casei LMG S-19264T (=DSM 44701T), isolated from a smear-ripened cheese.</title>
        <authorList>
            <consortium name="US DOE Joint Genome Institute (JGI-PGF)"/>
            <person name="Walter F."/>
            <person name="Albersmeier A."/>
            <person name="Kalinowski J."/>
            <person name="Ruckert C."/>
        </authorList>
    </citation>
    <scope>NUCLEOTIDE SEQUENCE</scope>
    <source>
        <strain evidence="2">CGMCC 1.12777</strain>
    </source>
</reference>
<dbReference type="PANTHER" id="PTHR32063:SF0">
    <property type="entry name" value="SWARMING MOTILITY PROTEIN SWRC"/>
    <property type="match status" value="1"/>
</dbReference>
<dbReference type="Gene3D" id="3.30.70.1320">
    <property type="entry name" value="Multidrug efflux transporter AcrB pore domain like"/>
    <property type="match status" value="1"/>
</dbReference>
<feature type="transmembrane region" description="Helical" evidence="1">
    <location>
        <begin position="528"/>
        <end position="550"/>
    </location>
</feature>
<feature type="transmembrane region" description="Helical" evidence="1">
    <location>
        <begin position="431"/>
        <end position="451"/>
    </location>
</feature>
<keyword evidence="3" id="KW-1185">Reference proteome</keyword>
<dbReference type="GO" id="GO:0042910">
    <property type="term" value="F:xenobiotic transmembrane transporter activity"/>
    <property type="evidence" value="ECO:0007669"/>
    <property type="project" value="TreeGrafter"/>
</dbReference>
<dbReference type="AlphaFoldDB" id="A0A8J3ELB3"/>
<evidence type="ECO:0000313" key="2">
    <source>
        <dbReference type="EMBL" id="GGH75725.1"/>
    </source>
</evidence>
<feature type="transmembrane region" description="Helical" evidence="1">
    <location>
        <begin position="980"/>
        <end position="1005"/>
    </location>
</feature>
<dbReference type="InterPro" id="IPR001036">
    <property type="entry name" value="Acrflvin-R"/>
</dbReference>
<name>A0A8J3ELB3_9BACL</name>
<proteinExistence type="predicted"/>
<feature type="transmembrane region" description="Helical" evidence="1">
    <location>
        <begin position="849"/>
        <end position="868"/>
    </location>
</feature>
<feature type="transmembrane region" description="Helical" evidence="1">
    <location>
        <begin position="901"/>
        <end position="926"/>
    </location>
</feature>
<dbReference type="Gene3D" id="3.30.70.1440">
    <property type="entry name" value="Multidrug efflux transporter AcrB pore domain"/>
    <property type="match status" value="1"/>
</dbReference>
<feature type="transmembrane region" description="Helical" evidence="1">
    <location>
        <begin position="947"/>
        <end position="968"/>
    </location>
</feature>
<sequence length="1017" mass="110138">MRRIIQFSLNNKFALWLLTLIVVVAGIYSAVNMKMETLPNITTPVMTVSTTDPGATPEEVDEQVTQPIEQAVQNIQGVKTVSSNSNSNFSSVQVEFNYETDLDKAETKIKEAISKVSFPENVEDPSVTRISIDAFPIITLSLSNPDQSLSELTDTINNKVVPNLQGIDGVSSVDVSGQTVNEVDLSFKQDQLKKYGLDEQTVENIIQGDNVSYPLGLYNFNDSQKSVVVGKKFTSLDDLKKLSIPSQATGSIVKLGDLATIKMVGKSDSISRTNGEPSIAVQVVKSSDANTVEVGDAVNDEIDKVKKDIPGLHAVTTLDQAQPIKDSVKSMVEKAVLGAIFAMIIILLFLRNFKSTLISVVSIPLSLLIGIIILKEMDITLNIMTLGAMTIAIGRVVDDSIVVIENIYRRMSLSTEKLTGRELITSATREMFMPIMSSTIVTIAVFLPMGFVTGMIGELFLPFALTIVFSLLASLLVAITIVPMLAHSFFKKGLKEKAKHNDNKPGKLANFYKTVLNWTLNHKWMTSIIAIVLLVGSLGLVPFIGVSFIGSDEQKMVVATYSPDPGQTLDDVKKVGSKVEDYFSHRKNVDTIQYSVGGGNPMSMGQGQDNSALFYVQYDEDTPNFSTEQDKVMAHLKKMTNKGEWGTINLSTSGSSNNLTVNVFGDNIDQIKPVINKIQGIMKDNSDLKNVDSTLSKNYVEYTLDVDQEKLAQLGLTTAQIGASLGQKNQQKVITTIKKGNEDVNVYLQSDNESYNSINDLTKNTIQSPTGQAVKISDVTHVKKGQTSDSISRKDGDIYASVSGEITSDDVSKVSAAVQKQLDKIDLPSGVKASMGGVTEDINSSFTQLGLAMLAAIAIVYLILVITFGSALAPLAILFSLPFVIIGAFLGLFVTGETISISVMIGALMLIGIVITNAIVLIDRVIRKEKEGLSTRDAILEAGAIRLRPILMTAIATICALLPLAIGLEGSGGLISKDLGISVIGGLTSSTLLTLIIVPLVYELFMRRRNRKKLNKK</sequence>
<evidence type="ECO:0000256" key="1">
    <source>
        <dbReference type="SAM" id="Phobius"/>
    </source>
</evidence>
<dbReference type="Pfam" id="PF00873">
    <property type="entry name" value="ACR_tran"/>
    <property type="match status" value="1"/>
</dbReference>
<dbReference type="SUPFAM" id="SSF82693">
    <property type="entry name" value="Multidrug efflux transporter AcrB pore domain, PN1, PN2, PC1 and PC2 subdomains"/>
    <property type="match status" value="2"/>
</dbReference>
<dbReference type="Gene3D" id="1.20.1640.10">
    <property type="entry name" value="Multidrug efflux transporter AcrB transmembrane domain"/>
    <property type="match status" value="2"/>
</dbReference>
<dbReference type="PANTHER" id="PTHR32063">
    <property type="match status" value="1"/>
</dbReference>
<dbReference type="PRINTS" id="PR00702">
    <property type="entry name" value="ACRIFLAVINRP"/>
</dbReference>
<feature type="transmembrane region" description="Helical" evidence="1">
    <location>
        <begin position="463"/>
        <end position="490"/>
    </location>
</feature>
<comment type="caution">
    <text evidence="2">The sequence shown here is derived from an EMBL/GenBank/DDBJ whole genome shotgun (WGS) entry which is preliminary data.</text>
</comment>